<accession>F4KTY5</accession>
<dbReference type="AlphaFoldDB" id="F4KTY5"/>
<evidence type="ECO:0000313" key="1">
    <source>
        <dbReference type="EMBL" id="AEE49121.1"/>
    </source>
</evidence>
<organism evidence="1 2">
    <name type="scientific">Haliscomenobacter hydrossis (strain ATCC 27775 / DSM 1100 / LMG 10767 / O)</name>
    <dbReference type="NCBI Taxonomy" id="760192"/>
    <lineage>
        <taxon>Bacteria</taxon>
        <taxon>Pseudomonadati</taxon>
        <taxon>Bacteroidota</taxon>
        <taxon>Saprospiria</taxon>
        <taxon>Saprospirales</taxon>
        <taxon>Haliscomenobacteraceae</taxon>
        <taxon>Haliscomenobacter</taxon>
    </lineage>
</organism>
<sequence length="59" mass="6508">MMILGGVLLEGAEFVYNVNPLNQSGIHRFRKYQSRSDEASCSGGFQPAVSSVSWWFGVP</sequence>
<dbReference type="EMBL" id="CP002691">
    <property type="protein sequence ID" value="AEE49121.1"/>
    <property type="molecule type" value="Genomic_DNA"/>
</dbReference>
<reference evidence="1 2" key="1">
    <citation type="journal article" date="2011" name="Stand. Genomic Sci.">
        <title>Complete genome sequence of Haliscomenobacter hydrossis type strain (O).</title>
        <authorList>
            <consortium name="US DOE Joint Genome Institute (JGI-PGF)"/>
            <person name="Daligault H."/>
            <person name="Lapidus A."/>
            <person name="Zeytun A."/>
            <person name="Nolan M."/>
            <person name="Lucas S."/>
            <person name="Del Rio T.G."/>
            <person name="Tice H."/>
            <person name="Cheng J.F."/>
            <person name="Tapia R."/>
            <person name="Han C."/>
            <person name="Goodwin L."/>
            <person name="Pitluck S."/>
            <person name="Liolios K."/>
            <person name="Pagani I."/>
            <person name="Ivanova N."/>
            <person name="Huntemann M."/>
            <person name="Mavromatis K."/>
            <person name="Mikhailova N."/>
            <person name="Pati A."/>
            <person name="Chen A."/>
            <person name="Palaniappan K."/>
            <person name="Land M."/>
            <person name="Hauser L."/>
            <person name="Brambilla E.M."/>
            <person name="Rohde M."/>
            <person name="Verbarg S."/>
            <person name="Goker M."/>
            <person name="Bristow J."/>
            <person name="Eisen J.A."/>
            <person name="Markowitz V."/>
            <person name="Hugenholtz P."/>
            <person name="Kyrpides N.C."/>
            <person name="Klenk H.P."/>
            <person name="Woyke T."/>
        </authorList>
    </citation>
    <scope>NUCLEOTIDE SEQUENCE [LARGE SCALE GENOMIC DNA]</scope>
    <source>
        <strain evidence="2">ATCC 27775 / DSM 1100 / LMG 10767 / O</strain>
    </source>
</reference>
<protein>
    <submittedName>
        <fullName evidence="1">Uncharacterized protein</fullName>
    </submittedName>
</protein>
<evidence type="ECO:0000313" key="2">
    <source>
        <dbReference type="Proteomes" id="UP000008461"/>
    </source>
</evidence>
<proteinExistence type="predicted"/>
<name>F4KTY5_HALH1</name>
<dbReference type="Proteomes" id="UP000008461">
    <property type="component" value="Chromosome"/>
</dbReference>
<reference key="2">
    <citation type="submission" date="2011-04" db="EMBL/GenBank/DDBJ databases">
        <title>Complete sequence of chromosome of Haliscomenobacter hydrossis DSM 1100.</title>
        <authorList>
            <consortium name="US DOE Joint Genome Institute (JGI-PGF)"/>
            <person name="Lucas S."/>
            <person name="Han J."/>
            <person name="Lapidus A."/>
            <person name="Bruce D."/>
            <person name="Goodwin L."/>
            <person name="Pitluck S."/>
            <person name="Peters L."/>
            <person name="Kyrpides N."/>
            <person name="Mavromatis K."/>
            <person name="Ivanova N."/>
            <person name="Ovchinnikova G."/>
            <person name="Pagani I."/>
            <person name="Daligault H."/>
            <person name="Detter J.C."/>
            <person name="Han C."/>
            <person name="Land M."/>
            <person name="Hauser L."/>
            <person name="Markowitz V."/>
            <person name="Cheng J.-F."/>
            <person name="Hugenholtz P."/>
            <person name="Woyke T."/>
            <person name="Wu D."/>
            <person name="Verbarg S."/>
            <person name="Frueling A."/>
            <person name="Brambilla E."/>
            <person name="Klenk H.-P."/>
            <person name="Eisen J.A."/>
        </authorList>
    </citation>
    <scope>NUCLEOTIDE SEQUENCE</scope>
    <source>
        <strain>DSM 1100</strain>
    </source>
</reference>
<dbReference type="HOGENOM" id="CLU_199676_0_0_10"/>
<gene>
    <name evidence="1" type="ordered locus">Halhy_1224</name>
</gene>
<dbReference type="KEGG" id="hhy:Halhy_1224"/>
<keyword evidence="2" id="KW-1185">Reference proteome</keyword>